<evidence type="ECO:0000256" key="1">
    <source>
        <dbReference type="SAM" id="Coils"/>
    </source>
</evidence>
<protein>
    <submittedName>
        <fullName evidence="3">Uncharacterized protein</fullName>
    </submittedName>
</protein>
<dbReference type="EMBL" id="LSSM01003476">
    <property type="protein sequence ID" value="OMJ17763.1"/>
    <property type="molecule type" value="Genomic_DNA"/>
</dbReference>
<comment type="caution">
    <text evidence="3">The sequence shown here is derived from an EMBL/GenBank/DDBJ whole genome shotgun (WGS) entry which is preliminary data.</text>
</comment>
<reference evidence="4" key="1">
    <citation type="submission" date="2017-01" db="EMBL/GenBank/DDBJ databases">
        <authorList>
            <person name="Wang Y."/>
            <person name="White M."/>
            <person name="Kvist S."/>
            <person name="Moncalvo J.-M."/>
        </authorList>
    </citation>
    <scope>NUCLEOTIDE SEQUENCE [LARGE SCALE GENOMIC DNA]</scope>
    <source>
        <strain evidence="4">ID-206-W2</strain>
    </source>
</reference>
<feature type="region of interest" description="Disordered" evidence="2">
    <location>
        <begin position="44"/>
        <end position="68"/>
    </location>
</feature>
<keyword evidence="4" id="KW-1185">Reference proteome</keyword>
<feature type="compositionally biased region" description="Basic and acidic residues" evidence="2">
    <location>
        <begin position="44"/>
        <end position="55"/>
    </location>
</feature>
<evidence type="ECO:0000313" key="4">
    <source>
        <dbReference type="Proteomes" id="UP000187429"/>
    </source>
</evidence>
<sequence>MELHNRAKALNVSENEINNSTISQKSQKEEKKIVLNSQAALSSKKDINTLNDHKRISQKNTKAKNPPVTPKLAKLQDFLGIVQTHSFNQSVYKTPEAALDAILNSTTNNNQTPYKRKSNEVQEQLIQRSKDSLAEHDVQAMSKEDILKMRYKISEQEKQIYELKIELEMASGLNNGLKTQLQEAENRCITLNTNLAQASEKLDAIYNEYVPNSDFQQVCIENKKLKEDLIEKEALLKECESVLADLVE</sequence>
<keyword evidence="1" id="KW-0175">Coiled coil</keyword>
<dbReference type="OrthoDB" id="5598276at2759"/>
<name>A0A1R1XSY0_9FUNG</name>
<organism evidence="3 4">
    <name type="scientific">Smittium culicis</name>
    <dbReference type="NCBI Taxonomy" id="133412"/>
    <lineage>
        <taxon>Eukaryota</taxon>
        <taxon>Fungi</taxon>
        <taxon>Fungi incertae sedis</taxon>
        <taxon>Zoopagomycota</taxon>
        <taxon>Kickxellomycotina</taxon>
        <taxon>Harpellomycetes</taxon>
        <taxon>Harpellales</taxon>
        <taxon>Legeriomycetaceae</taxon>
        <taxon>Smittium</taxon>
    </lineage>
</organism>
<proteinExistence type="predicted"/>
<dbReference type="AlphaFoldDB" id="A0A1R1XSY0"/>
<dbReference type="Proteomes" id="UP000187429">
    <property type="component" value="Unassembled WGS sequence"/>
</dbReference>
<feature type="coiled-coil region" evidence="1">
    <location>
        <begin position="167"/>
        <end position="242"/>
    </location>
</feature>
<accession>A0A1R1XSY0</accession>
<gene>
    <name evidence="3" type="ORF">AYI69_g7310</name>
</gene>
<evidence type="ECO:0000256" key="2">
    <source>
        <dbReference type="SAM" id="MobiDB-lite"/>
    </source>
</evidence>
<evidence type="ECO:0000313" key="3">
    <source>
        <dbReference type="EMBL" id="OMJ17763.1"/>
    </source>
</evidence>